<dbReference type="InterPro" id="IPR002933">
    <property type="entry name" value="Peptidase_M20"/>
</dbReference>
<feature type="binding site" evidence="6">
    <location>
        <position position="160"/>
    </location>
    <ligand>
        <name>Mn(2+)</name>
        <dbReference type="ChEBI" id="CHEBI:29035"/>
        <label>2</label>
    </ligand>
</feature>
<feature type="binding site" evidence="6">
    <location>
        <position position="354"/>
    </location>
    <ligand>
        <name>Mn(2+)</name>
        <dbReference type="ChEBI" id="CHEBI:29035"/>
        <label>2</label>
    </ligand>
</feature>
<dbReference type="GO" id="GO:0050118">
    <property type="term" value="F:N-acetyldiaminopimelate deacetylase activity"/>
    <property type="evidence" value="ECO:0007669"/>
    <property type="project" value="UniProtKB-UniRule"/>
</dbReference>
<dbReference type="InterPro" id="IPR011650">
    <property type="entry name" value="Peptidase_M20_dimer"/>
</dbReference>
<evidence type="ECO:0000259" key="7">
    <source>
        <dbReference type="Pfam" id="PF07687"/>
    </source>
</evidence>
<comment type="catalytic activity">
    <reaction evidence="5">
        <text>N-acetyl-(2S,6S)-2,6-diaminopimelate + H2O = (2S,6S)-2,6-diaminopimelate + acetate</text>
        <dbReference type="Rhea" id="RHEA:20405"/>
        <dbReference type="ChEBI" id="CHEBI:15377"/>
        <dbReference type="ChEBI" id="CHEBI:30089"/>
        <dbReference type="ChEBI" id="CHEBI:57609"/>
        <dbReference type="ChEBI" id="CHEBI:58767"/>
        <dbReference type="EC" id="3.5.1.47"/>
    </reaction>
</comment>
<dbReference type="EMBL" id="AZDY01000035">
    <property type="protein sequence ID" value="KRK83798.1"/>
    <property type="molecule type" value="Genomic_DNA"/>
</dbReference>
<dbReference type="OrthoDB" id="9776731at2"/>
<evidence type="ECO:0000256" key="4">
    <source>
        <dbReference type="ARBA" id="ARBA00023154"/>
    </source>
</evidence>
<dbReference type="SUPFAM" id="SSF55031">
    <property type="entry name" value="Bacterial exopeptidase dimerisation domain"/>
    <property type="match status" value="1"/>
</dbReference>
<comment type="pathway">
    <text evidence="5">Amino-acid biosynthesis; L-lysine biosynthesis via DAP pathway; LL-2,6-diaminopimelate from (S)-tetrahydrodipicolinate (acetylase route): step 3/3.</text>
</comment>
<keyword evidence="6" id="KW-0464">Manganese</keyword>
<sequence>MTLTSDELIKIRRHLHMIPELAMDEHQTHDYVKQVIASFPQTDLEIKELPELPTALLVLVKGSNPQRNIGYRCDMDALPVDEVNGLSYASKHPHVMHACGHDIHMTVALGILNYFSINQPKDNLIFFFQPAEESKSGGKVAYDIGAFSGQFKVDEFYGLHDNPQLKSGVIGCCNGTLFAGTTEVNIIITGKSGHAAYPHLANDAIVIAANFINQVQTVISRNIDPTKCGVITFGKMQAGVIRNVIAGQARLEGTIRGLTQEMIEFIRQRITEIASGLQKSFNCQITVEYNQGGYFPVENDPQLTKKFIKYMQNQPSVDFVETEPKMTGEDFGYLLNKIPGTMFWLGVESSGALHSHDFLPKEDAIKKGVDAIVGFLNYRMNSEEA</sequence>
<dbReference type="STRING" id="1423788.FC78_GL001382"/>
<name>A0A0R1KK21_9LACO</name>
<feature type="binding site" evidence="6">
    <location>
        <position position="101"/>
    </location>
    <ligand>
        <name>Mn(2+)</name>
        <dbReference type="ChEBI" id="CHEBI:29035"/>
        <label>2</label>
    </ligand>
</feature>
<dbReference type="PATRIC" id="fig|1423788.3.peg.1420"/>
<feature type="active site" evidence="5">
    <location>
        <position position="74"/>
    </location>
</feature>
<dbReference type="PANTHER" id="PTHR11014:SF98">
    <property type="entry name" value="N-ACETYLDIAMINOPIMELATE DEACETYLASE"/>
    <property type="match status" value="1"/>
</dbReference>
<comment type="cofactor">
    <cofactor evidence="6">
        <name>Mn(2+)</name>
        <dbReference type="ChEBI" id="CHEBI:29035"/>
    </cofactor>
    <text evidence="6">The Mn(2+) ion enhances activity.</text>
</comment>
<dbReference type="GO" id="GO:0009089">
    <property type="term" value="P:lysine biosynthetic process via diaminopimelate"/>
    <property type="evidence" value="ECO:0007669"/>
    <property type="project" value="UniProtKB-UniRule"/>
</dbReference>
<organism evidence="8 9">
    <name type="scientific">Companilactobacillus bobalius DSM 19674</name>
    <dbReference type="NCBI Taxonomy" id="1423788"/>
    <lineage>
        <taxon>Bacteria</taxon>
        <taxon>Bacillati</taxon>
        <taxon>Bacillota</taxon>
        <taxon>Bacilli</taxon>
        <taxon>Lactobacillales</taxon>
        <taxon>Lactobacillaceae</taxon>
        <taxon>Companilactobacillus</taxon>
        <taxon>Companilactobacillus bobalius</taxon>
    </lineage>
</organism>
<comment type="similarity">
    <text evidence="5">Belongs to the peptidase M20A family. N-acetyldiaminopimelate deacetylase subfamily.</text>
</comment>
<dbReference type="InterPro" id="IPR017439">
    <property type="entry name" value="Amidohydrolase"/>
</dbReference>
<evidence type="ECO:0000256" key="3">
    <source>
        <dbReference type="ARBA" id="ARBA00022915"/>
    </source>
</evidence>
<dbReference type="FunFam" id="3.30.70.360:FF:000001">
    <property type="entry name" value="N-acetyldiaminopimelate deacetylase"/>
    <property type="match status" value="1"/>
</dbReference>
<keyword evidence="9" id="KW-1185">Reference proteome</keyword>
<dbReference type="RefSeq" id="WP_056951498.1">
    <property type="nucleotide sequence ID" value="NZ_AZDY01000035.1"/>
</dbReference>
<keyword evidence="1 5" id="KW-0028">Amino-acid biosynthesis</keyword>
<protein>
    <recommendedName>
        <fullName evidence="5">N-acetyldiaminopimelate deacetylase</fullName>
        <ecNumber evidence="5">3.5.1.47</ecNumber>
    </recommendedName>
</protein>
<evidence type="ECO:0000256" key="2">
    <source>
        <dbReference type="ARBA" id="ARBA00022801"/>
    </source>
</evidence>
<dbReference type="PIRSF" id="PIRSF005962">
    <property type="entry name" value="Pept_M20D_amidohydro"/>
    <property type="match status" value="1"/>
</dbReference>
<reference evidence="8 9" key="1">
    <citation type="journal article" date="2015" name="Genome Announc.">
        <title>Expanding the biotechnology potential of lactobacilli through comparative genomics of 213 strains and associated genera.</title>
        <authorList>
            <person name="Sun Z."/>
            <person name="Harris H.M."/>
            <person name="McCann A."/>
            <person name="Guo C."/>
            <person name="Argimon S."/>
            <person name="Zhang W."/>
            <person name="Yang X."/>
            <person name="Jeffery I.B."/>
            <person name="Cooney J.C."/>
            <person name="Kagawa T.F."/>
            <person name="Liu W."/>
            <person name="Song Y."/>
            <person name="Salvetti E."/>
            <person name="Wrobel A."/>
            <person name="Rasinkangas P."/>
            <person name="Parkhill J."/>
            <person name="Rea M.C."/>
            <person name="O'Sullivan O."/>
            <person name="Ritari J."/>
            <person name="Douillard F.P."/>
            <person name="Paul Ross R."/>
            <person name="Yang R."/>
            <person name="Briner A.E."/>
            <person name="Felis G.E."/>
            <person name="de Vos W.M."/>
            <person name="Barrangou R."/>
            <person name="Klaenhammer T.R."/>
            <person name="Caufield P.W."/>
            <person name="Cui Y."/>
            <person name="Zhang H."/>
            <person name="O'Toole P.W."/>
        </authorList>
    </citation>
    <scope>NUCLEOTIDE SEQUENCE [LARGE SCALE GENOMIC DNA]</scope>
    <source>
        <strain evidence="8 9">DSM 19674</strain>
    </source>
</reference>
<dbReference type="Pfam" id="PF07687">
    <property type="entry name" value="M20_dimer"/>
    <property type="match status" value="1"/>
</dbReference>
<feature type="binding site" evidence="6">
    <location>
        <position position="133"/>
    </location>
    <ligand>
        <name>Mn(2+)</name>
        <dbReference type="ChEBI" id="CHEBI:29035"/>
        <label>2</label>
    </ligand>
</feature>
<dbReference type="Proteomes" id="UP000051515">
    <property type="component" value="Unassembled WGS sequence"/>
</dbReference>
<proteinExistence type="inferred from homology"/>
<feature type="active site" description="Proton acceptor" evidence="5">
    <location>
        <position position="133"/>
    </location>
</feature>
<dbReference type="UniPathway" id="UPA00034">
    <property type="reaction ID" value="UER00024"/>
</dbReference>
<accession>A0A0R1KK21</accession>
<dbReference type="Gene3D" id="3.40.630.10">
    <property type="entry name" value="Zn peptidases"/>
    <property type="match status" value="1"/>
</dbReference>
<keyword evidence="6" id="KW-0479">Metal-binding</keyword>
<dbReference type="Gene3D" id="3.30.70.360">
    <property type="match status" value="1"/>
</dbReference>
<feature type="binding site" evidence="6">
    <location>
        <position position="99"/>
    </location>
    <ligand>
        <name>Mn(2+)</name>
        <dbReference type="ChEBI" id="CHEBI:29035"/>
        <label>2</label>
    </ligand>
</feature>
<dbReference type="AlphaFoldDB" id="A0A0R1KK21"/>
<dbReference type="EC" id="3.5.1.47" evidence="5"/>
<evidence type="ECO:0000313" key="9">
    <source>
        <dbReference type="Proteomes" id="UP000051515"/>
    </source>
</evidence>
<evidence type="ECO:0000313" key="8">
    <source>
        <dbReference type="EMBL" id="KRK83798.1"/>
    </source>
</evidence>
<keyword evidence="3 5" id="KW-0220">Diaminopimelate biosynthesis</keyword>
<comment type="function">
    <text evidence="5">Catalyzes the conversion of N-acetyl-diaminopimelate to diaminopimelate and acetate.</text>
</comment>
<dbReference type="GO" id="GO:0019877">
    <property type="term" value="P:diaminopimelate biosynthetic process"/>
    <property type="evidence" value="ECO:0007669"/>
    <property type="project" value="UniProtKB-UniRule"/>
</dbReference>
<keyword evidence="4 5" id="KW-0457">Lysine biosynthesis</keyword>
<evidence type="ECO:0000256" key="1">
    <source>
        <dbReference type="ARBA" id="ARBA00022605"/>
    </source>
</evidence>
<dbReference type="SUPFAM" id="SSF53187">
    <property type="entry name" value="Zn-dependent exopeptidases"/>
    <property type="match status" value="1"/>
</dbReference>
<keyword evidence="2 5" id="KW-0378">Hydrolase</keyword>
<dbReference type="PANTHER" id="PTHR11014">
    <property type="entry name" value="PEPTIDASE M20 FAMILY MEMBER"/>
    <property type="match status" value="1"/>
</dbReference>
<dbReference type="CDD" id="cd05670">
    <property type="entry name" value="M20_Acy1_YkuR-like"/>
    <property type="match status" value="1"/>
</dbReference>
<evidence type="ECO:0000256" key="6">
    <source>
        <dbReference type="PIRSR" id="PIRSR005962-1"/>
    </source>
</evidence>
<dbReference type="GO" id="GO:0046872">
    <property type="term" value="F:metal ion binding"/>
    <property type="evidence" value="ECO:0007669"/>
    <property type="project" value="UniProtKB-KW"/>
</dbReference>
<dbReference type="NCBIfam" id="TIGR01891">
    <property type="entry name" value="amidohydrolases"/>
    <property type="match status" value="1"/>
</dbReference>
<comment type="caution">
    <text evidence="8">The sequence shown here is derived from an EMBL/GenBank/DDBJ whole genome shotgun (WGS) entry which is preliminary data.</text>
</comment>
<dbReference type="HAMAP" id="MF_01692">
    <property type="entry name" value="DapEL"/>
    <property type="match status" value="1"/>
</dbReference>
<dbReference type="Pfam" id="PF01546">
    <property type="entry name" value="Peptidase_M20"/>
    <property type="match status" value="1"/>
</dbReference>
<dbReference type="InterPro" id="IPR023905">
    <property type="entry name" value="AcetylDAP_deacetylase"/>
</dbReference>
<evidence type="ECO:0000256" key="5">
    <source>
        <dbReference type="HAMAP-Rule" id="MF_01692"/>
    </source>
</evidence>
<dbReference type="InterPro" id="IPR036264">
    <property type="entry name" value="Bact_exopeptidase_dim_dom"/>
</dbReference>
<gene>
    <name evidence="8" type="ORF">FC78_GL001382</name>
</gene>
<feature type="domain" description="Peptidase M20 dimerisation" evidence="7">
    <location>
        <begin position="180"/>
        <end position="276"/>
    </location>
</feature>